<feature type="region of interest" description="Disordered" evidence="3">
    <location>
        <begin position="22"/>
        <end position="49"/>
    </location>
</feature>
<feature type="compositionally biased region" description="Polar residues" evidence="3">
    <location>
        <begin position="22"/>
        <end position="36"/>
    </location>
</feature>
<dbReference type="EMBL" id="BSFJ01000005">
    <property type="protein sequence ID" value="GLK70987.1"/>
    <property type="molecule type" value="Genomic_DNA"/>
</dbReference>
<evidence type="ECO:0000256" key="1">
    <source>
        <dbReference type="ARBA" id="ARBA00023098"/>
    </source>
</evidence>
<dbReference type="GO" id="GO:0016787">
    <property type="term" value="F:hydrolase activity"/>
    <property type="evidence" value="ECO:0007669"/>
    <property type="project" value="UniProtKB-UniRule"/>
</dbReference>
<keyword evidence="7" id="KW-1185">Reference proteome</keyword>
<dbReference type="GO" id="GO:0016042">
    <property type="term" value="P:lipid catabolic process"/>
    <property type="evidence" value="ECO:0007669"/>
    <property type="project" value="UniProtKB-UniRule"/>
</dbReference>
<evidence type="ECO:0000313" key="6">
    <source>
        <dbReference type="EMBL" id="GLK70987.1"/>
    </source>
</evidence>
<dbReference type="InterPro" id="IPR016035">
    <property type="entry name" value="Acyl_Trfase/lysoPLipase"/>
</dbReference>
<feature type="signal peptide" evidence="4">
    <location>
        <begin position="1"/>
        <end position="25"/>
    </location>
</feature>
<dbReference type="AlphaFoldDB" id="A0A9W6J5Z5"/>
<dbReference type="Proteomes" id="UP001143370">
    <property type="component" value="Unassembled WGS sequence"/>
</dbReference>
<dbReference type="SUPFAM" id="SSF52151">
    <property type="entry name" value="FabD/lysophospholipase-like"/>
    <property type="match status" value="1"/>
</dbReference>
<feature type="active site" description="Nucleophile" evidence="2">
    <location>
        <position position="106"/>
    </location>
</feature>
<keyword evidence="1 2" id="KW-0443">Lipid metabolism</keyword>
<organism evidence="6 7">
    <name type="scientific">Ancylobacter dichloromethanicus</name>
    <dbReference type="NCBI Taxonomy" id="518825"/>
    <lineage>
        <taxon>Bacteria</taxon>
        <taxon>Pseudomonadati</taxon>
        <taxon>Pseudomonadota</taxon>
        <taxon>Alphaproteobacteria</taxon>
        <taxon>Hyphomicrobiales</taxon>
        <taxon>Xanthobacteraceae</taxon>
        <taxon>Ancylobacter</taxon>
    </lineage>
</organism>
<dbReference type="InterPro" id="IPR002641">
    <property type="entry name" value="PNPLA_dom"/>
</dbReference>
<feature type="domain" description="PNPLA" evidence="5">
    <location>
        <begin position="70"/>
        <end position="268"/>
    </location>
</feature>
<reference evidence="6" key="2">
    <citation type="submission" date="2023-01" db="EMBL/GenBank/DDBJ databases">
        <authorList>
            <person name="Sun Q."/>
            <person name="Evtushenko L."/>
        </authorList>
    </citation>
    <scope>NUCLEOTIDE SEQUENCE</scope>
    <source>
        <strain evidence="6">VKM B-2484</strain>
    </source>
</reference>
<evidence type="ECO:0000256" key="2">
    <source>
        <dbReference type="PROSITE-ProRule" id="PRU01161"/>
    </source>
</evidence>
<dbReference type="PROSITE" id="PS51635">
    <property type="entry name" value="PNPLA"/>
    <property type="match status" value="1"/>
</dbReference>
<protein>
    <recommendedName>
        <fullName evidence="5">PNPLA domain-containing protein</fullName>
    </recommendedName>
</protein>
<reference evidence="6" key="1">
    <citation type="journal article" date="2014" name="Int. J. Syst. Evol. Microbiol.">
        <title>Complete genome sequence of Corynebacterium casei LMG S-19264T (=DSM 44701T), isolated from a smear-ripened cheese.</title>
        <authorList>
            <consortium name="US DOE Joint Genome Institute (JGI-PGF)"/>
            <person name="Walter F."/>
            <person name="Albersmeier A."/>
            <person name="Kalinowski J."/>
            <person name="Ruckert C."/>
        </authorList>
    </citation>
    <scope>NUCLEOTIDE SEQUENCE</scope>
    <source>
        <strain evidence="6">VKM B-2484</strain>
    </source>
</reference>
<sequence length="359" mass="37278">MFKRRDLLIASAAGALFNPMTSARAQSSGDSGTPGATTPAKPDTDAWNDGLAHPIPYTPRLGTGKERGLVLGGGGAYLVSWMAGYIRALRAGGVDLATADIVVGTSAGSLLGAVLTAGHLDQFGDEMAFLGKYPDLFAELIPTMAPNVSQLRARHMAAAASKADPATIQAIGRASLAARNAAGPDSYYTAVKKLIGQETWPSPKLYTTAIDCYTGERLIVSHTSGIEANHACAASSSLPGSMGPTWLQDRLCMDGGICQTSTHCDVVAGVKRALVISLTDGSSDASKVGLRTSGLPNTLQQEVADLKTQGTDVVLKVVGLLPGVSHVDSIMNPKWIAPCIANGEERGRADVAEMKAFWG</sequence>
<accession>A0A9W6J5Z5</accession>
<gene>
    <name evidence="6" type="ORF">GCM10017643_11020</name>
</gene>
<keyword evidence="4" id="KW-0732">Signal</keyword>
<feature type="active site" description="Proton acceptor" evidence="2">
    <location>
        <position position="254"/>
    </location>
</feature>
<evidence type="ECO:0000313" key="7">
    <source>
        <dbReference type="Proteomes" id="UP001143370"/>
    </source>
</evidence>
<comment type="caution">
    <text evidence="2">Lacks conserved residue(s) required for the propagation of feature annotation.</text>
</comment>
<proteinExistence type="predicted"/>
<dbReference type="Gene3D" id="3.40.1090.10">
    <property type="entry name" value="Cytosolic phospholipase A2 catalytic domain"/>
    <property type="match status" value="1"/>
</dbReference>
<comment type="caution">
    <text evidence="6">The sequence shown here is derived from an EMBL/GenBank/DDBJ whole genome shotgun (WGS) entry which is preliminary data.</text>
</comment>
<dbReference type="Pfam" id="PF01734">
    <property type="entry name" value="Patatin"/>
    <property type="match status" value="1"/>
</dbReference>
<feature type="short sequence motif" description="GXSXG" evidence="2">
    <location>
        <begin position="104"/>
        <end position="108"/>
    </location>
</feature>
<evidence type="ECO:0000256" key="4">
    <source>
        <dbReference type="SAM" id="SignalP"/>
    </source>
</evidence>
<name>A0A9W6J5Z5_9HYPH</name>
<keyword evidence="2" id="KW-0442">Lipid degradation</keyword>
<evidence type="ECO:0000259" key="5">
    <source>
        <dbReference type="PROSITE" id="PS51635"/>
    </source>
</evidence>
<feature type="chain" id="PRO_5040775490" description="PNPLA domain-containing protein" evidence="4">
    <location>
        <begin position="26"/>
        <end position="359"/>
    </location>
</feature>
<keyword evidence="2" id="KW-0378">Hydrolase</keyword>
<feature type="short sequence motif" description="DGA/G" evidence="2">
    <location>
        <begin position="254"/>
        <end position="256"/>
    </location>
</feature>
<evidence type="ECO:0000256" key="3">
    <source>
        <dbReference type="SAM" id="MobiDB-lite"/>
    </source>
</evidence>